<proteinExistence type="predicted"/>
<evidence type="ECO:0000313" key="2">
    <source>
        <dbReference type="EMBL" id="MFC3230724.1"/>
    </source>
</evidence>
<dbReference type="NCBIfam" id="TIGR03276">
    <property type="entry name" value="Phn-HD"/>
    <property type="match status" value="1"/>
</dbReference>
<protein>
    <submittedName>
        <fullName evidence="2">Phosphonate degradation HD-domain oxygenase</fullName>
    </submittedName>
</protein>
<gene>
    <name evidence="2" type="ORF">ACFOGJ_25985</name>
</gene>
<keyword evidence="3" id="KW-1185">Reference proteome</keyword>
<dbReference type="Pfam" id="PF01966">
    <property type="entry name" value="HD"/>
    <property type="match status" value="1"/>
</dbReference>
<dbReference type="Proteomes" id="UP001595528">
    <property type="component" value="Unassembled WGS sequence"/>
</dbReference>
<evidence type="ECO:0000259" key="1">
    <source>
        <dbReference type="Pfam" id="PF01966"/>
    </source>
</evidence>
<dbReference type="PANTHER" id="PTHR40202:SF1">
    <property type="entry name" value="HD DOMAIN-CONTAINING PROTEIN"/>
    <property type="match status" value="1"/>
</dbReference>
<dbReference type="Gene3D" id="1.10.3210.10">
    <property type="entry name" value="Hypothetical protein af1432"/>
    <property type="match status" value="1"/>
</dbReference>
<organism evidence="2 3">
    <name type="scientific">Marinibaculum pumilum</name>
    <dbReference type="NCBI Taxonomy" id="1766165"/>
    <lineage>
        <taxon>Bacteria</taxon>
        <taxon>Pseudomonadati</taxon>
        <taxon>Pseudomonadota</taxon>
        <taxon>Alphaproteobacteria</taxon>
        <taxon>Rhodospirillales</taxon>
        <taxon>Rhodospirillaceae</taxon>
        <taxon>Marinibaculum</taxon>
    </lineage>
</organism>
<comment type="caution">
    <text evidence="2">The sequence shown here is derived from an EMBL/GenBank/DDBJ whole genome shotgun (WGS) entry which is preliminary data.</text>
</comment>
<feature type="domain" description="HD" evidence="1">
    <location>
        <begin position="27"/>
        <end position="101"/>
    </location>
</feature>
<name>A0ABV7L8G3_9PROT</name>
<accession>A0ABV7L8G3</accession>
<dbReference type="PANTHER" id="PTHR40202">
    <property type="match status" value="1"/>
</dbReference>
<reference evidence="3" key="1">
    <citation type="journal article" date="2019" name="Int. J. Syst. Evol. Microbiol.">
        <title>The Global Catalogue of Microorganisms (GCM) 10K type strain sequencing project: providing services to taxonomists for standard genome sequencing and annotation.</title>
        <authorList>
            <consortium name="The Broad Institute Genomics Platform"/>
            <consortium name="The Broad Institute Genome Sequencing Center for Infectious Disease"/>
            <person name="Wu L."/>
            <person name="Ma J."/>
        </authorList>
    </citation>
    <scope>NUCLEOTIDE SEQUENCE [LARGE SCALE GENOMIC DNA]</scope>
    <source>
        <strain evidence="3">KCTC 42964</strain>
    </source>
</reference>
<evidence type="ECO:0000313" key="3">
    <source>
        <dbReference type="Proteomes" id="UP001595528"/>
    </source>
</evidence>
<dbReference type="InterPro" id="IPR052567">
    <property type="entry name" value="OP_Dioxygenase"/>
</dbReference>
<dbReference type="InterPro" id="IPR017670">
    <property type="entry name" value="Phosphonate_degrad-assoc"/>
</dbReference>
<dbReference type="InterPro" id="IPR006674">
    <property type="entry name" value="HD_domain"/>
</dbReference>
<dbReference type="RefSeq" id="WP_379906154.1">
    <property type="nucleotide sequence ID" value="NZ_JBHRTR010000048.1"/>
</dbReference>
<sequence length="182" mass="19759">MNLDEAFDLFEARGQESYGEAITQRAHALQSGLQAERAGASAALVTAAVLHDIGHLLHRDTQAAYDSATDDRHEAIAAKALAPLFGPEVVEPVRLHVHAKRYLCQAEPGYHDALSETSKMTLHLQGGPMTAEEAAVFRRSPHFDAALQLRRWDEAAKVPDLATPDLTHYRAIARTCLSTGAA</sequence>
<dbReference type="EMBL" id="JBHRTR010000048">
    <property type="protein sequence ID" value="MFC3230724.1"/>
    <property type="molecule type" value="Genomic_DNA"/>
</dbReference>